<dbReference type="PANTHER" id="PTHR24388">
    <property type="entry name" value="ZINC FINGER PROTEIN"/>
    <property type="match status" value="1"/>
</dbReference>
<evidence type="ECO:0000259" key="10">
    <source>
        <dbReference type="PROSITE" id="PS50157"/>
    </source>
</evidence>
<name>A0ABD2WQS3_9HYME</name>
<keyword evidence="4 9" id="KW-0863">Zinc-finger</keyword>
<comment type="caution">
    <text evidence="11">The sequence shown here is derived from an EMBL/GenBank/DDBJ whole genome shotgun (WGS) entry which is preliminary data.</text>
</comment>
<evidence type="ECO:0000256" key="9">
    <source>
        <dbReference type="PROSITE-ProRule" id="PRU00042"/>
    </source>
</evidence>
<dbReference type="GO" id="GO:0003677">
    <property type="term" value="F:DNA binding"/>
    <property type="evidence" value="ECO:0007669"/>
    <property type="project" value="UniProtKB-KW"/>
</dbReference>
<sequence>MVKLLSHKSIFKIFIQKTDKIALKIETMPDGTNQIFAQQIMSAYSPNLRFNALGKDEYIIISDGAGLFFDKQIIANVPIIQDMSGFQGMVGDIDVHQSSTIQLTEETNIPQSIREIDTNVPTLGAELIISQGRTKIKCELFCVQCNKIMDENTIIQDAENLTCKCCHTQLLFKCNSCTNRYQQLRGLHKHIKNECSSIKRYHCAQCPFKCIKEVHLDLHMKKKHDAEFNFKCSKCGKEYDKRWCLKEHERSCEMPLNCEFCSFRTTQKQSLNYHIGAIHKLSYNIV</sequence>
<dbReference type="Proteomes" id="UP001627154">
    <property type="component" value="Unassembled WGS sequence"/>
</dbReference>
<protein>
    <recommendedName>
        <fullName evidence="10">C2H2-type domain-containing protein</fullName>
    </recommendedName>
</protein>
<evidence type="ECO:0000256" key="6">
    <source>
        <dbReference type="ARBA" id="ARBA00023125"/>
    </source>
</evidence>
<dbReference type="SUPFAM" id="SSF57667">
    <property type="entry name" value="beta-beta-alpha zinc fingers"/>
    <property type="match status" value="1"/>
</dbReference>
<evidence type="ECO:0000256" key="3">
    <source>
        <dbReference type="ARBA" id="ARBA00022737"/>
    </source>
</evidence>
<gene>
    <name evidence="11" type="ORF">TKK_010960</name>
</gene>
<proteinExistence type="inferred from homology"/>
<dbReference type="SMART" id="SM00355">
    <property type="entry name" value="ZnF_C2H2"/>
    <property type="match status" value="4"/>
</dbReference>
<keyword evidence="5" id="KW-0862">Zinc</keyword>
<dbReference type="PROSITE" id="PS50157">
    <property type="entry name" value="ZINC_FINGER_C2H2_2"/>
    <property type="match status" value="1"/>
</dbReference>
<comment type="subcellular location">
    <subcellularLocation>
        <location evidence="1">Nucleus</location>
    </subcellularLocation>
</comment>
<evidence type="ECO:0000256" key="8">
    <source>
        <dbReference type="ARBA" id="ARBA00037948"/>
    </source>
</evidence>
<dbReference type="InterPro" id="IPR013087">
    <property type="entry name" value="Znf_C2H2_type"/>
</dbReference>
<evidence type="ECO:0000256" key="2">
    <source>
        <dbReference type="ARBA" id="ARBA00022723"/>
    </source>
</evidence>
<comment type="similarity">
    <text evidence="8">Belongs to the snail C2H2-type zinc-finger protein family.</text>
</comment>
<dbReference type="PANTHER" id="PTHR24388:SF54">
    <property type="entry name" value="PROTEIN ESCARGOT"/>
    <property type="match status" value="1"/>
</dbReference>
<dbReference type="GO" id="GO:0005634">
    <property type="term" value="C:nucleus"/>
    <property type="evidence" value="ECO:0007669"/>
    <property type="project" value="UniProtKB-SubCell"/>
</dbReference>
<keyword evidence="12" id="KW-1185">Reference proteome</keyword>
<reference evidence="11 12" key="1">
    <citation type="journal article" date="2024" name="bioRxiv">
        <title>A reference genome for Trichogramma kaykai: A tiny desert-dwelling parasitoid wasp with competing sex-ratio distorters.</title>
        <authorList>
            <person name="Culotta J."/>
            <person name="Lindsey A.R."/>
        </authorList>
    </citation>
    <scope>NUCLEOTIDE SEQUENCE [LARGE SCALE GENOMIC DNA]</scope>
    <source>
        <strain evidence="11 12">KSX58</strain>
    </source>
</reference>
<dbReference type="InterPro" id="IPR036236">
    <property type="entry name" value="Znf_C2H2_sf"/>
</dbReference>
<dbReference type="InterPro" id="IPR050527">
    <property type="entry name" value="Snail/Krueppel_Znf"/>
</dbReference>
<keyword evidence="6" id="KW-0238">DNA-binding</keyword>
<evidence type="ECO:0000256" key="1">
    <source>
        <dbReference type="ARBA" id="ARBA00004123"/>
    </source>
</evidence>
<organism evidence="11 12">
    <name type="scientific">Trichogramma kaykai</name>
    <dbReference type="NCBI Taxonomy" id="54128"/>
    <lineage>
        <taxon>Eukaryota</taxon>
        <taxon>Metazoa</taxon>
        <taxon>Ecdysozoa</taxon>
        <taxon>Arthropoda</taxon>
        <taxon>Hexapoda</taxon>
        <taxon>Insecta</taxon>
        <taxon>Pterygota</taxon>
        <taxon>Neoptera</taxon>
        <taxon>Endopterygota</taxon>
        <taxon>Hymenoptera</taxon>
        <taxon>Apocrita</taxon>
        <taxon>Proctotrupomorpha</taxon>
        <taxon>Chalcidoidea</taxon>
        <taxon>Trichogrammatidae</taxon>
        <taxon>Trichogramma</taxon>
    </lineage>
</organism>
<keyword evidence="2" id="KW-0479">Metal-binding</keyword>
<dbReference type="EMBL" id="JBJJXI010000087">
    <property type="protein sequence ID" value="KAL3394979.1"/>
    <property type="molecule type" value="Genomic_DNA"/>
</dbReference>
<evidence type="ECO:0000313" key="12">
    <source>
        <dbReference type="Proteomes" id="UP001627154"/>
    </source>
</evidence>
<keyword evidence="7" id="KW-0539">Nucleus</keyword>
<evidence type="ECO:0000313" key="11">
    <source>
        <dbReference type="EMBL" id="KAL3394979.1"/>
    </source>
</evidence>
<evidence type="ECO:0000256" key="4">
    <source>
        <dbReference type="ARBA" id="ARBA00022771"/>
    </source>
</evidence>
<feature type="domain" description="C2H2-type" evidence="10">
    <location>
        <begin position="230"/>
        <end position="250"/>
    </location>
</feature>
<dbReference type="AlphaFoldDB" id="A0ABD2WQS3"/>
<accession>A0ABD2WQS3</accession>
<evidence type="ECO:0000256" key="7">
    <source>
        <dbReference type="ARBA" id="ARBA00023242"/>
    </source>
</evidence>
<dbReference type="Gene3D" id="3.30.160.60">
    <property type="entry name" value="Classic Zinc Finger"/>
    <property type="match status" value="2"/>
</dbReference>
<evidence type="ECO:0000256" key="5">
    <source>
        <dbReference type="ARBA" id="ARBA00022833"/>
    </source>
</evidence>
<dbReference type="GO" id="GO:0008270">
    <property type="term" value="F:zinc ion binding"/>
    <property type="evidence" value="ECO:0007669"/>
    <property type="project" value="UniProtKB-KW"/>
</dbReference>
<keyword evidence="3" id="KW-0677">Repeat</keyword>